<feature type="compositionally biased region" description="Polar residues" evidence="1">
    <location>
        <begin position="98"/>
        <end position="111"/>
    </location>
</feature>
<feature type="region of interest" description="Disordered" evidence="1">
    <location>
        <begin position="89"/>
        <end position="112"/>
    </location>
</feature>
<dbReference type="OrthoDB" id="20473at2759"/>
<protein>
    <submittedName>
        <fullName evidence="2">Uncharacterized protein</fullName>
    </submittedName>
</protein>
<feature type="region of interest" description="Disordered" evidence="1">
    <location>
        <begin position="342"/>
        <end position="391"/>
    </location>
</feature>
<feature type="compositionally biased region" description="Acidic residues" evidence="1">
    <location>
        <begin position="219"/>
        <end position="231"/>
    </location>
</feature>
<evidence type="ECO:0000313" key="4">
    <source>
        <dbReference type="Proteomes" id="UP000230605"/>
    </source>
</evidence>
<evidence type="ECO:0000313" key="5">
    <source>
        <dbReference type="Proteomes" id="UP001302367"/>
    </source>
</evidence>
<proteinExistence type="predicted"/>
<feature type="compositionally biased region" description="Polar residues" evidence="1">
    <location>
        <begin position="255"/>
        <end position="264"/>
    </location>
</feature>
<dbReference type="AlphaFoldDB" id="A0A2G5I9E3"/>
<reference evidence="3 5" key="2">
    <citation type="submission" date="2023-09" db="EMBL/GenBank/DDBJ databases">
        <title>Complete-Gapless Cercospora beticola genome.</title>
        <authorList>
            <person name="Wyatt N.A."/>
            <person name="Spanner R.E."/>
            <person name="Bolton M.D."/>
        </authorList>
    </citation>
    <scope>NUCLEOTIDE SEQUENCE [LARGE SCALE GENOMIC DNA]</scope>
    <source>
        <strain evidence="3">Cb09-40</strain>
    </source>
</reference>
<name>A0A2G5I9E3_CERBT</name>
<sequence>MPVESLRPAHDLAHSTAANNTDGASSYSASFADAYDHASQQSSSHGGAASPIAPAYSPITPKVQPVLPAYSAPAFANAHHGAEFTFAPVTEQQQQQQRRTSSGSPHTQQQHVPAMVPAQGQTLAKSIETQPPPKPARIPPTEYIPQPANLPFSAEDSGDAIALRAAISTLQIQKKKAQDDIKTLATIKQLALEDPATFHKELAAGRLREQKPSLRDILDNMEDDDDDEEEVVLGASREEDREASQRTVRLPSEIPDSQPSQSASGDIDMDSGNHTPPKQFPRIPAPQNVVRMPHINWDKYGIVGHPLDDLHEQQRKWPGTLSGPGGEKGREYAIAAPYSPWEDKLHDQQPGQAHVSPPDALDGGIRKDSGAPVPSATGTISEHVMETRSRN</sequence>
<dbReference type="Proteomes" id="UP001302367">
    <property type="component" value="Chromosome 1"/>
</dbReference>
<evidence type="ECO:0000256" key="1">
    <source>
        <dbReference type="SAM" id="MobiDB-lite"/>
    </source>
</evidence>
<dbReference type="EMBL" id="LKMD01000100">
    <property type="protein sequence ID" value="PIB01466.1"/>
    <property type="molecule type" value="Genomic_DNA"/>
</dbReference>
<accession>A0A2G5I9E3</accession>
<gene>
    <name evidence="2" type="ORF">CB0940_00492</name>
    <name evidence="3" type="ORF">RHO25_000512</name>
</gene>
<dbReference type="EMBL" id="CP134184">
    <property type="protein sequence ID" value="WPA95908.1"/>
    <property type="molecule type" value="Genomic_DNA"/>
</dbReference>
<feature type="region of interest" description="Disordered" evidence="1">
    <location>
        <begin position="1"/>
        <end position="25"/>
    </location>
</feature>
<feature type="region of interest" description="Disordered" evidence="1">
    <location>
        <begin position="126"/>
        <end position="151"/>
    </location>
</feature>
<dbReference type="Proteomes" id="UP000230605">
    <property type="component" value="Chromosome 1"/>
</dbReference>
<evidence type="ECO:0000313" key="3">
    <source>
        <dbReference type="EMBL" id="WPA95908.1"/>
    </source>
</evidence>
<organism evidence="2 4">
    <name type="scientific">Cercospora beticola</name>
    <name type="common">Sugarbeet leaf spot fungus</name>
    <dbReference type="NCBI Taxonomy" id="122368"/>
    <lineage>
        <taxon>Eukaryota</taxon>
        <taxon>Fungi</taxon>
        <taxon>Dikarya</taxon>
        <taxon>Ascomycota</taxon>
        <taxon>Pezizomycotina</taxon>
        <taxon>Dothideomycetes</taxon>
        <taxon>Dothideomycetidae</taxon>
        <taxon>Mycosphaerellales</taxon>
        <taxon>Mycosphaerellaceae</taxon>
        <taxon>Cercospora</taxon>
    </lineage>
</organism>
<evidence type="ECO:0000313" key="2">
    <source>
        <dbReference type="EMBL" id="PIB01466.1"/>
    </source>
</evidence>
<feature type="region of interest" description="Disordered" evidence="1">
    <location>
        <begin position="218"/>
        <end position="285"/>
    </location>
</feature>
<keyword evidence="5" id="KW-1185">Reference proteome</keyword>
<reference evidence="2 4" key="1">
    <citation type="submission" date="2015-10" db="EMBL/GenBank/DDBJ databases">
        <title>The cercosporin biosynthetic gene cluster was horizontally transferred to several fungal lineages and shown to be expanded in Cercospora beticola based on microsynteny with recipient genomes.</title>
        <authorList>
            <person name="De Jonge R."/>
            <person name="Ebert M.K."/>
            <person name="Suttle J.C."/>
            <person name="Jurick Ii W.M."/>
            <person name="Secor G.A."/>
            <person name="Thomma B.P."/>
            <person name="Van De Peer Y."/>
            <person name="Bolton M.D."/>
        </authorList>
    </citation>
    <scope>NUCLEOTIDE SEQUENCE [LARGE SCALE GENOMIC DNA]</scope>
    <source>
        <strain evidence="2 4">09-40</strain>
    </source>
</reference>